<gene>
    <name evidence="12" type="ORF">WG617_02660</name>
</gene>
<reference evidence="12" key="1">
    <citation type="submission" date="2024-03" db="EMBL/GenBank/DDBJ databases">
        <title>Complete genome sequence of Mycoplasma felifaucium Z921 isolated from the trachea of a cheetah.</title>
        <authorList>
            <person name="Spergser J."/>
        </authorList>
    </citation>
    <scope>NUCLEOTIDE SEQUENCE [LARGE SCALE GENOMIC DNA]</scope>
    <source>
        <strain evidence="12">Z921</strain>
    </source>
</reference>
<evidence type="ECO:0000256" key="1">
    <source>
        <dbReference type="ARBA" id="ARBA00004726"/>
    </source>
</evidence>
<evidence type="ECO:0000256" key="7">
    <source>
        <dbReference type="ARBA" id="ARBA00022741"/>
    </source>
</evidence>
<protein>
    <recommendedName>
        <fullName evidence="2">FAD synthase</fullName>
        <ecNumber evidence="2">2.7.7.2</ecNumber>
    </recommendedName>
</protein>
<evidence type="ECO:0000313" key="13">
    <source>
        <dbReference type="Proteomes" id="UP001477443"/>
    </source>
</evidence>
<organism evidence="12 13">
    <name type="scientific">Mycoplasmopsis felifaucium</name>
    <dbReference type="NCBI Taxonomy" id="35768"/>
    <lineage>
        <taxon>Bacteria</taxon>
        <taxon>Bacillati</taxon>
        <taxon>Mycoplasmatota</taxon>
        <taxon>Mycoplasmoidales</taxon>
        <taxon>Metamycoplasmataceae</taxon>
        <taxon>Mycoplasmopsis</taxon>
    </lineage>
</organism>
<dbReference type="NCBIfam" id="NF045965">
    <property type="entry name" value="RibF_rel"/>
    <property type="match status" value="1"/>
</dbReference>
<proteinExistence type="predicted"/>
<sequence length="287" mass="33222">MSLDVYKFEKIKGFNNPIFILGAFESFHLGHYELFKKAKAIQAENGGDIVLVFFKDIENLYKYGDRFIFSDFQNRLQEFANLGFNNAIYLEYSAVSKLEPEDFITKLIFNQNNYKIVVGEDFKYGNKAKGNTQSLNNQVLEGSLFVVPFLKLNDNVKISTRFLKECLELGDLDLVNSLNCYTYSFNAVVKASENLICSLEVDDNLIIVRAGLYAVYAEINGYSFYGILRSNIDGEYDIFFLDFKLKKNEKINCRIKVLKALRFINDYREMDINEKDIDNAKKEFISK</sequence>
<dbReference type="InterPro" id="IPR014729">
    <property type="entry name" value="Rossmann-like_a/b/a_fold"/>
</dbReference>
<dbReference type="EMBL" id="CP148067">
    <property type="protein sequence ID" value="WXL28903.1"/>
    <property type="molecule type" value="Genomic_DNA"/>
</dbReference>
<accession>A0ABZ2RPD6</accession>
<keyword evidence="4" id="KW-0288">FMN</keyword>
<evidence type="ECO:0000256" key="9">
    <source>
        <dbReference type="ARBA" id="ARBA00022840"/>
    </source>
</evidence>
<keyword evidence="8" id="KW-0274">FAD</keyword>
<evidence type="ECO:0000256" key="2">
    <source>
        <dbReference type="ARBA" id="ARBA00012393"/>
    </source>
</evidence>
<evidence type="ECO:0000256" key="5">
    <source>
        <dbReference type="ARBA" id="ARBA00022679"/>
    </source>
</evidence>
<keyword evidence="7" id="KW-0547">Nucleotide-binding</keyword>
<evidence type="ECO:0000256" key="6">
    <source>
        <dbReference type="ARBA" id="ARBA00022695"/>
    </source>
</evidence>
<dbReference type="Proteomes" id="UP001477443">
    <property type="component" value="Chromosome"/>
</dbReference>
<dbReference type="SUPFAM" id="SSF52374">
    <property type="entry name" value="Nucleotidylyl transferase"/>
    <property type="match status" value="1"/>
</dbReference>
<evidence type="ECO:0000259" key="11">
    <source>
        <dbReference type="Pfam" id="PF06574"/>
    </source>
</evidence>
<evidence type="ECO:0000256" key="3">
    <source>
        <dbReference type="ARBA" id="ARBA00022630"/>
    </source>
</evidence>
<dbReference type="Gene3D" id="3.40.50.620">
    <property type="entry name" value="HUPs"/>
    <property type="match status" value="1"/>
</dbReference>
<keyword evidence="5" id="KW-0808">Transferase</keyword>
<dbReference type="Pfam" id="PF06574">
    <property type="entry name" value="FAD_syn"/>
    <property type="match status" value="1"/>
</dbReference>
<keyword evidence="3" id="KW-0285">Flavoprotein</keyword>
<dbReference type="RefSeq" id="WP_338822455.1">
    <property type="nucleotide sequence ID" value="NZ_CP148067.1"/>
</dbReference>
<evidence type="ECO:0000256" key="4">
    <source>
        <dbReference type="ARBA" id="ARBA00022643"/>
    </source>
</evidence>
<keyword evidence="9" id="KW-0067">ATP-binding</keyword>
<comment type="catalytic activity">
    <reaction evidence="10">
        <text>FMN + ATP + H(+) = FAD + diphosphate</text>
        <dbReference type="Rhea" id="RHEA:17237"/>
        <dbReference type="ChEBI" id="CHEBI:15378"/>
        <dbReference type="ChEBI" id="CHEBI:30616"/>
        <dbReference type="ChEBI" id="CHEBI:33019"/>
        <dbReference type="ChEBI" id="CHEBI:57692"/>
        <dbReference type="ChEBI" id="CHEBI:58210"/>
        <dbReference type="EC" id="2.7.7.2"/>
    </reaction>
</comment>
<dbReference type="InterPro" id="IPR015864">
    <property type="entry name" value="FAD_synthase"/>
</dbReference>
<dbReference type="NCBIfam" id="NF005518">
    <property type="entry name" value="PRK07143.1"/>
    <property type="match status" value="1"/>
</dbReference>
<dbReference type="EC" id="2.7.7.2" evidence="2"/>
<evidence type="ECO:0000256" key="10">
    <source>
        <dbReference type="ARBA" id="ARBA00049494"/>
    </source>
</evidence>
<name>A0ABZ2RPD6_9BACT</name>
<feature type="domain" description="FAD synthetase" evidence="11">
    <location>
        <begin position="18"/>
        <end position="153"/>
    </location>
</feature>
<evidence type="ECO:0000256" key="8">
    <source>
        <dbReference type="ARBA" id="ARBA00022827"/>
    </source>
</evidence>
<keyword evidence="6" id="KW-0548">Nucleotidyltransferase</keyword>
<keyword evidence="13" id="KW-1185">Reference proteome</keyword>
<evidence type="ECO:0000313" key="12">
    <source>
        <dbReference type="EMBL" id="WXL28903.1"/>
    </source>
</evidence>
<comment type="pathway">
    <text evidence="1">Cofactor biosynthesis; FAD biosynthesis; FAD from FMN: step 1/1.</text>
</comment>